<feature type="non-terminal residue" evidence="2">
    <location>
        <position position="155"/>
    </location>
</feature>
<dbReference type="EMBL" id="ML995838">
    <property type="protein sequence ID" value="KAF2768987.1"/>
    <property type="molecule type" value="Genomic_DNA"/>
</dbReference>
<gene>
    <name evidence="2" type="ORF">EJ03DRAFT_249935</name>
</gene>
<keyword evidence="3" id="KW-1185">Reference proteome</keyword>
<dbReference type="Gene3D" id="3.30.710.10">
    <property type="entry name" value="Potassium Channel Kv1.1, Chain A"/>
    <property type="match status" value="1"/>
</dbReference>
<evidence type="ECO:0000313" key="2">
    <source>
        <dbReference type="EMBL" id="KAF2768987.1"/>
    </source>
</evidence>
<evidence type="ECO:0000313" key="3">
    <source>
        <dbReference type="Proteomes" id="UP000799436"/>
    </source>
</evidence>
<feature type="domain" description="BTB" evidence="1">
    <location>
        <begin position="1"/>
        <end position="55"/>
    </location>
</feature>
<dbReference type="Pfam" id="PF00651">
    <property type="entry name" value="BTB"/>
    <property type="match status" value="1"/>
</dbReference>
<reference evidence="2" key="1">
    <citation type="journal article" date="2020" name="Stud. Mycol.">
        <title>101 Dothideomycetes genomes: a test case for predicting lifestyles and emergence of pathogens.</title>
        <authorList>
            <person name="Haridas S."/>
            <person name="Albert R."/>
            <person name="Binder M."/>
            <person name="Bloem J."/>
            <person name="Labutti K."/>
            <person name="Salamov A."/>
            <person name="Andreopoulos B."/>
            <person name="Baker S."/>
            <person name="Barry K."/>
            <person name="Bills G."/>
            <person name="Bluhm B."/>
            <person name="Cannon C."/>
            <person name="Castanera R."/>
            <person name="Culley D."/>
            <person name="Daum C."/>
            <person name="Ezra D."/>
            <person name="Gonzalez J."/>
            <person name="Henrissat B."/>
            <person name="Kuo A."/>
            <person name="Liang C."/>
            <person name="Lipzen A."/>
            <person name="Lutzoni F."/>
            <person name="Magnuson J."/>
            <person name="Mondo S."/>
            <person name="Nolan M."/>
            <person name="Ohm R."/>
            <person name="Pangilinan J."/>
            <person name="Park H.-J."/>
            <person name="Ramirez L."/>
            <person name="Alfaro M."/>
            <person name="Sun H."/>
            <person name="Tritt A."/>
            <person name="Yoshinaga Y."/>
            <person name="Zwiers L.-H."/>
            <person name="Turgeon B."/>
            <person name="Goodwin S."/>
            <person name="Spatafora J."/>
            <person name="Crous P."/>
            <person name="Grigoriev I."/>
        </authorList>
    </citation>
    <scope>NUCLEOTIDE SEQUENCE</scope>
    <source>
        <strain evidence="2">CBS 116005</strain>
    </source>
</reference>
<evidence type="ECO:0000259" key="1">
    <source>
        <dbReference type="PROSITE" id="PS50097"/>
    </source>
</evidence>
<accession>A0A6G1L7Z0</accession>
<organism evidence="2 3">
    <name type="scientific">Teratosphaeria nubilosa</name>
    <dbReference type="NCBI Taxonomy" id="161662"/>
    <lineage>
        <taxon>Eukaryota</taxon>
        <taxon>Fungi</taxon>
        <taxon>Dikarya</taxon>
        <taxon>Ascomycota</taxon>
        <taxon>Pezizomycotina</taxon>
        <taxon>Dothideomycetes</taxon>
        <taxon>Dothideomycetidae</taxon>
        <taxon>Mycosphaerellales</taxon>
        <taxon>Teratosphaeriaceae</taxon>
        <taxon>Teratosphaeria</taxon>
    </lineage>
</organism>
<dbReference type="PANTHER" id="PTHR47843">
    <property type="entry name" value="BTB DOMAIN-CONTAINING PROTEIN-RELATED"/>
    <property type="match status" value="1"/>
</dbReference>
<dbReference type="PANTHER" id="PTHR47843:SF2">
    <property type="entry name" value="BTB DOMAIN-CONTAINING PROTEIN"/>
    <property type="match status" value="1"/>
</dbReference>
<sequence length="155" mass="17575">VHECSIRAQSSFFDAVLGKPWKDSKERTISLPDDEADIVKLYVHYAYRGQLCVKDHENRPEYFTLAKLYVFGEKVGDKDLKNAVIDCFIQRLHKQLPSGGRATPKTKVVDIIYSGTVAGSPARKLMVDIHAWDGDSRWITENADENNKAFLMDLS</sequence>
<dbReference type="InterPro" id="IPR011333">
    <property type="entry name" value="SKP1/BTB/POZ_sf"/>
</dbReference>
<dbReference type="SUPFAM" id="SSF54695">
    <property type="entry name" value="POZ domain"/>
    <property type="match status" value="1"/>
</dbReference>
<dbReference type="Proteomes" id="UP000799436">
    <property type="component" value="Unassembled WGS sequence"/>
</dbReference>
<feature type="non-terminal residue" evidence="2">
    <location>
        <position position="1"/>
    </location>
</feature>
<name>A0A6G1L7Z0_9PEZI</name>
<proteinExistence type="predicted"/>
<protein>
    <recommendedName>
        <fullName evidence="1">BTB domain-containing protein</fullName>
    </recommendedName>
</protein>
<dbReference type="InterPro" id="IPR000210">
    <property type="entry name" value="BTB/POZ_dom"/>
</dbReference>
<dbReference type="PROSITE" id="PS50097">
    <property type="entry name" value="BTB"/>
    <property type="match status" value="1"/>
</dbReference>
<dbReference type="OrthoDB" id="1022638at2759"/>
<dbReference type="AlphaFoldDB" id="A0A6G1L7Z0"/>
<dbReference type="CDD" id="cd18186">
    <property type="entry name" value="BTB_POZ_ZBTB_KLHL-like"/>
    <property type="match status" value="1"/>
</dbReference>